<dbReference type="InterPro" id="IPR050553">
    <property type="entry name" value="Thioredoxin_ResA/DsbE_sf"/>
</dbReference>
<comment type="caution">
    <text evidence="2">The sequence shown here is derived from an EMBL/GenBank/DDBJ whole genome shotgun (WGS) entry which is preliminary data.</text>
</comment>
<dbReference type="PANTHER" id="PTHR42852:SF13">
    <property type="entry name" value="PROTEIN DIPZ"/>
    <property type="match status" value="1"/>
</dbReference>
<dbReference type="InterPro" id="IPR036249">
    <property type="entry name" value="Thioredoxin-like_sf"/>
</dbReference>
<dbReference type="AlphaFoldDB" id="A0A2K1DZ17"/>
<accession>A0A2K1DZ17</accession>
<dbReference type="Pfam" id="PF08534">
    <property type="entry name" value="Redoxin"/>
    <property type="match status" value="1"/>
</dbReference>
<name>A0A2K1DZ17_9FLAO</name>
<keyword evidence="3" id="KW-1185">Reference proteome</keyword>
<dbReference type="SUPFAM" id="SSF52833">
    <property type="entry name" value="Thioredoxin-like"/>
    <property type="match status" value="1"/>
</dbReference>
<feature type="domain" description="Thioredoxin" evidence="1">
    <location>
        <begin position="42"/>
        <end position="186"/>
    </location>
</feature>
<dbReference type="InterPro" id="IPR013740">
    <property type="entry name" value="Redoxin"/>
</dbReference>
<dbReference type="RefSeq" id="WP_103051795.1">
    <property type="nucleotide sequence ID" value="NZ_POWF01000003.1"/>
</dbReference>
<dbReference type="PANTHER" id="PTHR42852">
    <property type="entry name" value="THIOL:DISULFIDE INTERCHANGE PROTEIN DSBE"/>
    <property type="match status" value="1"/>
</dbReference>
<evidence type="ECO:0000313" key="3">
    <source>
        <dbReference type="Proteomes" id="UP000236641"/>
    </source>
</evidence>
<dbReference type="OrthoDB" id="9815205at2"/>
<proteinExistence type="predicted"/>
<dbReference type="EMBL" id="POWF01000003">
    <property type="protein sequence ID" value="PNQ73272.1"/>
    <property type="molecule type" value="Genomic_DNA"/>
</dbReference>
<evidence type="ECO:0000259" key="1">
    <source>
        <dbReference type="PROSITE" id="PS51352"/>
    </source>
</evidence>
<dbReference type="InterPro" id="IPR013766">
    <property type="entry name" value="Thioredoxin_domain"/>
</dbReference>
<gene>
    <name evidence="2" type="ORF">C1T31_07060</name>
</gene>
<reference evidence="2 3" key="1">
    <citation type="submission" date="2018-01" db="EMBL/GenBank/DDBJ databases">
        <title>The draft genome of Hanstruepera neustonica JCM19743.</title>
        <authorList>
            <person name="He R.-H."/>
            <person name="Du Z.-J."/>
        </authorList>
    </citation>
    <scope>NUCLEOTIDE SEQUENCE [LARGE SCALE GENOMIC DNA]</scope>
    <source>
        <strain evidence="2 3">JCM19743</strain>
    </source>
</reference>
<protein>
    <submittedName>
        <fullName evidence="2">Thiol-disulfide oxidoreductase</fullName>
    </submittedName>
</protein>
<dbReference type="GO" id="GO:0016491">
    <property type="term" value="F:oxidoreductase activity"/>
    <property type="evidence" value="ECO:0007669"/>
    <property type="project" value="InterPro"/>
</dbReference>
<evidence type="ECO:0000313" key="2">
    <source>
        <dbReference type="EMBL" id="PNQ73272.1"/>
    </source>
</evidence>
<dbReference type="CDD" id="cd02966">
    <property type="entry name" value="TlpA_like_family"/>
    <property type="match status" value="1"/>
</dbReference>
<sequence>MKFLKVKFSNILFLVVIILLIVPTTRKPIQVFIHKGLALISPSKVEESDQKTLSNYNWNLQGGDATIYNFNNAKGKVVFINFWATWCPPCIAEMQSINELYKDYNNDVVFLLVTSENEKKVSNFILKNNYDFNFYMPLSEEPDLLYTSSIPQTYVIDKLGNIVIEKNGAANWNSESVRSLLDDLLKKE</sequence>
<dbReference type="Gene3D" id="3.40.30.10">
    <property type="entry name" value="Glutaredoxin"/>
    <property type="match status" value="1"/>
</dbReference>
<dbReference type="PROSITE" id="PS51352">
    <property type="entry name" value="THIOREDOXIN_2"/>
    <property type="match status" value="1"/>
</dbReference>
<dbReference type="Proteomes" id="UP000236641">
    <property type="component" value="Unassembled WGS sequence"/>
</dbReference>
<organism evidence="2 3">
    <name type="scientific">Hanstruepera neustonica</name>
    <dbReference type="NCBI Taxonomy" id="1445657"/>
    <lineage>
        <taxon>Bacteria</taxon>
        <taxon>Pseudomonadati</taxon>
        <taxon>Bacteroidota</taxon>
        <taxon>Flavobacteriia</taxon>
        <taxon>Flavobacteriales</taxon>
        <taxon>Flavobacteriaceae</taxon>
        <taxon>Hanstruepera</taxon>
    </lineage>
</organism>